<feature type="domain" description="Fe/B12 periplasmic-binding" evidence="3">
    <location>
        <begin position="56"/>
        <end position="359"/>
    </location>
</feature>
<dbReference type="SUPFAM" id="SSF53807">
    <property type="entry name" value="Helical backbone' metal receptor"/>
    <property type="match status" value="1"/>
</dbReference>
<protein>
    <submittedName>
        <fullName evidence="4">Prevent-host-death protein</fullName>
    </submittedName>
</protein>
<dbReference type="PROSITE" id="PS51257">
    <property type="entry name" value="PROKAR_LIPOPROTEIN"/>
    <property type="match status" value="1"/>
</dbReference>
<keyword evidence="2" id="KW-0732">Signal</keyword>
<dbReference type="EMBL" id="SJDT01000007">
    <property type="protein sequence ID" value="TBW20849.1"/>
    <property type="molecule type" value="Genomic_DNA"/>
</dbReference>
<feature type="signal peptide" evidence="2">
    <location>
        <begin position="1"/>
        <end position="19"/>
    </location>
</feature>
<gene>
    <name evidence="4" type="ORF">EZJ44_07940</name>
</gene>
<dbReference type="RefSeq" id="WP_131282188.1">
    <property type="nucleotide sequence ID" value="NZ_JBHSLR010000003.1"/>
</dbReference>
<sequence>MRSLTKLVALCATTAISLAACSGASQSSKSSTKDSTGIVLNDAAGRKIELDKKPERVVLGESRQAYSLLFLNKKDPTQKVVAWGTDMKRAAPDVWNKLVEKFPKANDIPTIGSVYTNDLSIEGLIAHKPDIFLITLDAYEAAKKSGLADKLDSSGIKYAVTDFRYKPLENTTRTVTLLGKVFGYEKQAEKFNKYYAEQVEPVLKKGESLKNKPTSFLWRAPSISPCCNTYSTANFGAMLTAVGTKNISDDLLAGQEGALTPEQIITSQPNMIVATGGEWGGMKPKDDKVRFLHLGYNADPESARNSLLALRSQPGFDHLKAYDDGRVHGVYHQFYDAPYNFVAIQAFAKWAHPQEFADLDPQANWKSFHDRFMPWPVSGTFITSIK</sequence>
<dbReference type="PROSITE" id="PS50983">
    <property type="entry name" value="FE_B12_PBP"/>
    <property type="match status" value="1"/>
</dbReference>
<feature type="chain" id="PRO_5039393226" evidence="2">
    <location>
        <begin position="20"/>
        <end position="386"/>
    </location>
</feature>
<evidence type="ECO:0000259" key="3">
    <source>
        <dbReference type="PROSITE" id="PS50983"/>
    </source>
</evidence>
<dbReference type="PANTHER" id="PTHR30535">
    <property type="entry name" value="VITAMIN B12-BINDING PROTEIN"/>
    <property type="match status" value="1"/>
</dbReference>
<dbReference type="Proteomes" id="UP000293036">
    <property type="component" value="Unassembled WGS sequence"/>
</dbReference>
<keyword evidence="5" id="KW-1185">Reference proteome</keyword>
<dbReference type="PANTHER" id="PTHR30535:SF34">
    <property type="entry name" value="MOLYBDATE-BINDING PROTEIN MOLA"/>
    <property type="match status" value="1"/>
</dbReference>
<dbReference type="Gene3D" id="3.40.50.1980">
    <property type="entry name" value="Nitrogenase molybdenum iron protein domain"/>
    <property type="match status" value="2"/>
</dbReference>
<dbReference type="OrthoDB" id="9775594at2"/>
<evidence type="ECO:0000313" key="5">
    <source>
        <dbReference type="Proteomes" id="UP000293036"/>
    </source>
</evidence>
<dbReference type="AlphaFoldDB" id="A0A4Q9UYS7"/>
<name>A0A4Q9UYS7_9ACTO</name>
<dbReference type="InterPro" id="IPR002491">
    <property type="entry name" value="ABC_transptr_periplasmic_BD"/>
</dbReference>
<accession>A0A4Q9UYS7</accession>
<proteinExistence type="inferred from homology"/>
<reference evidence="4 5" key="1">
    <citation type="submission" date="2019-02" db="EMBL/GenBank/DDBJ databases">
        <title>Arcanobacterium bovis sp. nov., isolated from the milk of a cow with mastitis.</title>
        <authorList>
            <person name="Sammra O."/>
            <person name="Foster G."/>
            <person name="Hassan A."/>
            <person name="Alssahen M."/>
            <person name="Laemmler C."/>
            <person name="Borowiak M."/>
            <person name="Malorny B."/>
            <person name="Abdulmawjood A."/>
        </authorList>
    </citation>
    <scope>NUCLEOTIDE SEQUENCE [LARGE SCALE GENOMIC DNA]</scope>
    <source>
        <strain evidence="4 5">C605018/01/1</strain>
    </source>
</reference>
<evidence type="ECO:0000313" key="4">
    <source>
        <dbReference type="EMBL" id="TBW20849.1"/>
    </source>
</evidence>
<comment type="similarity">
    <text evidence="1">Belongs to the bacterial solute-binding protein 8 family.</text>
</comment>
<evidence type="ECO:0000256" key="2">
    <source>
        <dbReference type="SAM" id="SignalP"/>
    </source>
</evidence>
<comment type="caution">
    <text evidence="4">The sequence shown here is derived from an EMBL/GenBank/DDBJ whole genome shotgun (WGS) entry which is preliminary data.</text>
</comment>
<dbReference type="Pfam" id="PF01497">
    <property type="entry name" value="Peripla_BP_2"/>
    <property type="match status" value="1"/>
</dbReference>
<dbReference type="InterPro" id="IPR050902">
    <property type="entry name" value="ABC_Transporter_SBP"/>
</dbReference>
<evidence type="ECO:0000256" key="1">
    <source>
        <dbReference type="ARBA" id="ARBA00008814"/>
    </source>
</evidence>
<organism evidence="4 5">
    <name type="scientific">Arcanobacterium bovis</name>
    <dbReference type="NCBI Taxonomy" id="2529275"/>
    <lineage>
        <taxon>Bacteria</taxon>
        <taxon>Bacillati</taxon>
        <taxon>Actinomycetota</taxon>
        <taxon>Actinomycetes</taxon>
        <taxon>Actinomycetales</taxon>
        <taxon>Actinomycetaceae</taxon>
        <taxon>Arcanobacterium</taxon>
    </lineage>
</organism>